<dbReference type="EMBL" id="KQ258553">
    <property type="protein sequence ID" value="KOM29901.1"/>
    <property type="molecule type" value="Genomic_DNA"/>
</dbReference>
<dbReference type="GO" id="GO:0005881">
    <property type="term" value="C:cytoplasmic microtubule"/>
    <property type="evidence" value="ECO:0007669"/>
    <property type="project" value="TreeGrafter"/>
</dbReference>
<evidence type="ECO:0000256" key="5">
    <source>
        <dbReference type="PROSITE-ProRule" id="PRU00103"/>
    </source>
</evidence>
<dbReference type="GO" id="GO:0000278">
    <property type="term" value="P:mitotic cell cycle"/>
    <property type="evidence" value="ECO:0007669"/>
    <property type="project" value="UniProtKB-ARBA"/>
</dbReference>
<evidence type="ECO:0000313" key="8">
    <source>
        <dbReference type="EMBL" id="KOM29901.1"/>
    </source>
</evidence>
<evidence type="ECO:0000256" key="4">
    <source>
        <dbReference type="ARBA" id="ARBA00023212"/>
    </source>
</evidence>
<dbReference type="InterPro" id="IPR016024">
    <property type="entry name" value="ARM-type_fold"/>
</dbReference>
<dbReference type="OrthoDB" id="46159at2759"/>
<evidence type="ECO:0000256" key="3">
    <source>
        <dbReference type="ARBA" id="ARBA00022737"/>
    </source>
</evidence>
<evidence type="ECO:0000313" key="9">
    <source>
        <dbReference type="Proteomes" id="UP000053144"/>
    </source>
</evidence>
<proteinExistence type="predicted"/>
<feature type="compositionally biased region" description="Basic and acidic residues" evidence="6">
    <location>
        <begin position="700"/>
        <end position="718"/>
    </location>
</feature>
<evidence type="ECO:0000256" key="1">
    <source>
        <dbReference type="ARBA" id="ARBA00004245"/>
    </source>
</evidence>
<dbReference type="Proteomes" id="UP000053144">
    <property type="component" value="Unassembled WGS sequence"/>
</dbReference>
<protein>
    <recommendedName>
        <fullName evidence="7">TOG domain-containing protein</fullName>
    </recommendedName>
</protein>
<evidence type="ECO:0000259" key="7">
    <source>
        <dbReference type="SMART" id="SM01349"/>
    </source>
</evidence>
<evidence type="ECO:0000256" key="2">
    <source>
        <dbReference type="ARBA" id="ARBA00022490"/>
    </source>
</evidence>
<keyword evidence="3" id="KW-0677">Repeat</keyword>
<accession>A0A0L9THE1</accession>
<comment type="subcellular location">
    <subcellularLocation>
        <location evidence="1">Cytoplasm</location>
        <location evidence="1">Cytoskeleton</location>
    </subcellularLocation>
</comment>
<dbReference type="OMA" id="KMRHNWL"/>
<sequence>MEEALELSRAKDTKERMAGVERLHQLLEASRKSLSSSEVTSLVDTCMDLLKDNNFRVSQGALQALASAAVLSGDHFKLHFNALLPAVVDRLGDAKQPVRDAARRLLLTLMEVSSPTIIVERAGSFAWAHKSWRVREEFTRTVTAAINLFASTELPLQRAILPPVLHLLNDPNPAVREAAILCIEEMYTQAGPQFRDELHRHNLPSSLVKDINARLEGIQPKVRSSDGIPGGYITGEIKHLSVNPKKSSPKAKSSSRETSLFGGEGDITEKPIDPVKVYSDKELTREIEKIASTLVPEKDWSIRIAAMQRVEGLVIGGATDYPCFRGLLKQLVGPLNTQLSDRRSSIVKQACHLLCFLSKDLLGDFEACAEMFIPVLFKLVVITVLVIAESADNCIKTMLRNCKVSRVLPRIADCAKNDRNAVLRARCCEYALLVLEHWPDAPEIHRSADLYEDMIKCCVSDAMSEVRSTARMCYRMFAKTWPERSRRLFASFDPAIQRLINEEDGGIHRRHASPSIRDRGALTSLASQTSAPSNLPGYGTSAIVAMDRSSSISSGTSISSGILLSQAKSLGKGTERSLESMLHASKQKVSAIESMLRGLDLSDKHNSSFRSSSLDLGVDPPSSRDPPFPAAVSASNHLTSSLTTESTTSGINKGSNRNGGLGLSDIITQIQASKDSAKLSYHSNVGIEPLSSISSYSSKRASDRLQERSSLDDNSDIRETKRFIKPNHDKQYLDAPYRDGNFRESHNSYVPNFQRPLLRKNVAGRMSAGRRRSFDDNQLSLGEMPNYAEGPSSLHEALSEGLSSGSDWSARVAAFNYLHSLLQQGPKGVIEVVQNFEKVMKLFFQHLDDPHHKVAQAALSTLADIVPACRKPFEGYMERILPHVFSRLIDPKELVRQPCSTTLEVVSKTYSIDSLLPALLRSLDEQRSPKAKLAVIEFAINSFNKHAMNPEGAANIGILKLWLAKLTPLVHDKNTKLKEAAITCIISVYSHFDSIAVLNFILSLSVEEQNSLRRALKQYTPRIEVDLINYLQNKKERQRSKSSYDSSDVVGTSSEDGYVGYSRKAHYLGRYSAGSLDGDGGRKWSSQDSILVKASLGQASSGETQEHLYQNFETDPNTGSLASKTKDLAYAVNPMGQNLASQSSQHRNVDSSINLDGLSTPRLDVNGLMLSEHLNVAEGYVNDKEHSSELALNHHTAEDVKINSITETGPSIPQILHMVCSGGDGSPVSSKRTALQQLVDASISNDHSIWTKYFNQILTVVLEVLDDSDSSVKELALSLIVEMLKNQKGDMENSVEIVIEKLLHVTKDIIPKVSNEAEHCLTIVLSQYDPFRCLSVIVPLLVTEDEKTLVICINCLTKLVGRLSQEELMAQLPSFLPALFEAFGNQSADVRKTVVFCLVDIYIMLGKAFLPYLQGLNSTQLKLVTIYANRISQARTGKTIDTVQD</sequence>
<organism evidence="8 9">
    <name type="scientific">Phaseolus angularis</name>
    <name type="common">Azuki bean</name>
    <name type="synonym">Vigna angularis</name>
    <dbReference type="NCBI Taxonomy" id="3914"/>
    <lineage>
        <taxon>Eukaryota</taxon>
        <taxon>Viridiplantae</taxon>
        <taxon>Streptophyta</taxon>
        <taxon>Embryophyta</taxon>
        <taxon>Tracheophyta</taxon>
        <taxon>Spermatophyta</taxon>
        <taxon>Magnoliopsida</taxon>
        <taxon>eudicotyledons</taxon>
        <taxon>Gunneridae</taxon>
        <taxon>Pentapetalae</taxon>
        <taxon>rosids</taxon>
        <taxon>fabids</taxon>
        <taxon>Fabales</taxon>
        <taxon>Fabaceae</taxon>
        <taxon>Papilionoideae</taxon>
        <taxon>50 kb inversion clade</taxon>
        <taxon>NPAAA clade</taxon>
        <taxon>indigoferoid/millettioid clade</taxon>
        <taxon>Phaseoleae</taxon>
        <taxon>Vigna</taxon>
    </lineage>
</organism>
<feature type="repeat" description="HEAT" evidence="5">
    <location>
        <begin position="160"/>
        <end position="198"/>
    </location>
</feature>
<evidence type="ECO:0000256" key="6">
    <source>
        <dbReference type="SAM" id="MobiDB-lite"/>
    </source>
</evidence>
<dbReference type="InterPro" id="IPR024395">
    <property type="entry name" value="CLASP_N_dom"/>
</dbReference>
<dbReference type="SUPFAM" id="SSF48371">
    <property type="entry name" value="ARM repeat"/>
    <property type="match status" value="2"/>
</dbReference>
<feature type="region of interest" description="Disordered" evidence="6">
    <location>
        <begin position="609"/>
        <end position="660"/>
    </location>
</feature>
<dbReference type="GO" id="GO:1902903">
    <property type="term" value="P:regulation of supramolecular fiber organization"/>
    <property type="evidence" value="ECO:0007669"/>
    <property type="project" value="UniProtKB-ARBA"/>
</dbReference>
<keyword evidence="4" id="KW-0206">Cytoskeleton</keyword>
<feature type="domain" description="TOG" evidence="7">
    <location>
        <begin position="1198"/>
        <end position="1437"/>
    </location>
</feature>
<dbReference type="InterPro" id="IPR021133">
    <property type="entry name" value="HEAT_type_2"/>
</dbReference>
<dbReference type="PROSITE" id="PS50077">
    <property type="entry name" value="HEAT_REPEAT"/>
    <property type="match status" value="2"/>
</dbReference>
<dbReference type="GO" id="GO:0005819">
    <property type="term" value="C:spindle"/>
    <property type="evidence" value="ECO:0007669"/>
    <property type="project" value="UniProtKB-ARBA"/>
</dbReference>
<dbReference type="InterPro" id="IPR034085">
    <property type="entry name" value="TOG"/>
</dbReference>
<dbReference type="Gene3D" id="1.25.10.10">
    <property type="entry name" value="Leucine-rich Repeat Variant"/>
    <property type="match status" value="4"/>
</dbReference>
<dbReference type="Gramene" id="KOM29901">
    <property type="protein sequence ID" value="KOM29901"/>
    <property type="gene ID" value="LR48_Vigan831s001900"/>
</dbReference>
<name>A0A0L9THE1_PHAAN</name>
<dbReference type="PANTHER" id="PTHR21567">
    <property type="entry name" value="CLASP"/>
    <property type="match status" value="1"/>
</dbReference>
<dbReference type="Pfam" id="PF21040">
    <property type="entry name" value="CEP104-like_TOG"/>
    <property type="match status" value="1"/>
</dbReference>
<dbReference type="Pfam" id="PF12348">
    <property type="entry name" value="CLASP_N"/>
    <property type="match status" value="2"/>
</dbReference>
<dbReference type="GO" id="GO:0031110">
    <property type="term" value="P:regulation of microtubule polymerization or depolymerization"/>
    <property type="evidence" value="ECO:0007669"/>
    <property type="project" value="UniProtKB-ARBA"/>
</dbReference>
<dbReference type="SMART" id="SM01349">
    <property type="entry name" value="TOG"/>
    <property type="match status" value="4"/>
</dbReference>
<dbReference type="PANTHER" id="PTHR21567:SF9">
    <property type="entry name" value="CLIP-ASSOCIATING PROTEIN"/>
    <property type="match status" value="1"/>
</dbReference>
<feature type="domain" description="TOG" evidence="7">
    <location>
        <begin position="282"/>
        <end position="514"/>
    </location>
</feature>
<dbReference type="InterPro" id="IPR011989">
    <property type="entry name" value="ARM-like"/>
</dbReference>
<feature type="region of interest" description="Disordered" evidence="6">
    <location>
        <begin position="696"/>
        <end position="718"/>
    </location>
</feature>
<dbReference type="GO" id="GO:0000226">
    <property type="term" value="P:microtubule cytoskeleton organization"/>
    <property type="evidence" value="ECO:0007669"/>
    <property type="project" value="UniProtKB-ARBA"/>
</dbReference>
<dbReference type="STRING" id="3914.A0A0L9THE1"/>
<dbReference type="Pfam" id="PF21041">
    <property type="entry name" value="XMAP215_CLASP_TOG"/>
    <property type="match status" value="1"/>
</dbReference>
<feature type="compositionally biased region" description="Low complexity" evidence="6">
    <location>
        <begin position="638"/>
        <end position="649"/>
    </location>
</feature>
<feature type="region of interest" description="Disordered" evidence="6">
    <location>
        <begin position="243"/>
        <end position="267"/>
    </location>
</feature>
<dbReference type="InterPro" id="IPR048491">
    <property type="entry name" value="XMAP215_CLASP_TOG"/>
</dbReference>
<reference evidence="9" key="1">
    <citation type="journal article" date="2015" name="Proc. Natl. Acad. Sci. U.S.A.">
        <title>Genome sequencing of adzuki bean (Vigna angularis) provides insight into high starch and low fat accumulation and domestication.</title>
        <authorList>
            <person name="Yang K."/>
            <person name="Tian Z."/>
            <person name="Chen C."/>
            <person name="Luo L."/>
            <person name="Zhao B."/>
            <person name="Wang Z."/>
            <person name="Yu L."/>
            <person name="Li Y."/>
            <person name="Sun Y."/>
            <person name="Li W."/>
            <person name="Chen Y."/>
            <person name="Li Y."/>
            <person name="Zhang Y."/>
            <person name="Ai D."/>
            <person name="Zhao J."/>
            <person name="Shang C."/>
            <person name="Ma Y."/>
            <person name="Wu B."/>
            <person name="Wang M."/>
            <person name="Gao L."/>
            <person name="Sun D."/>
            <person name="Zhang P."/>
            <person name="Guo F."/>
            <person name="Wang W."/>
            <person name="Li Y."/>
            <person name="Wang J."/>
            <person name="Varshney R.K."/>
            <person name="Wang J."/>
            <person name="Ling H.Q."/>
            <person name="Wan P."/>
        </authorList>
    </citation>
    <scope>NUCLEOTIDE SEQUENCE</scope>
    <source>
        <strain evidence="9">cv. Jingnong 6</strain>
    </source>
</reference>
<feature type="repeat" description="HEAT" evidence="5">
    <location>
        <begin position="83"/>
        <end position="121"/>
    </location>
</feature>
<keyword evidence="2" id="KW-0963">Cytoplasm</keyword>
<dbReference type="FunFam" id="1.25.10.10:FF:000580">
    <property type="entry name" value="Protein peg1"/>
    <property type="match status" value="1"/>
</dbReference>
<feature type="domain" description="TOG" evidence="7">
    <location>
        <begin position="3"/>
        <end position="224"/>
    </location>
</feature>
<dbReference type="GO" id="GO:0008017">
    <property type="term" value="F:microtubule binding"/>
    <property type="evidence" value="ECO:0007669"/>
    <property type="project" value="TreeGrafter"/>
</dbReference>
<gene>
    <name evidence="8" type="ORF">LR48_Vigan831s001900</name>
</gene>
<feature type="domain" description="TOG" evidence="7">
    <location>
        <begin position="780"/>
        <end position="1029"/>
    </location>
</feature>